<dbReference type="InterPro" id="IPR020904">
    <property type="entry name" value="Sc_DH/Rdtase_CS"/>
</dbReference>
<dbReference type="Gene3D" id="3.40.50.720">
    <property type="entry name" value="NAD(P)-binding Rossmann-like Domain"/>
    <property type="match status" value="1"/>
</dbReference>
<dbReference type="InterPro" id="IPR036291">
    <property type="entry name" value="NAD(P)-bd_dom_sf"/>
</dbReference>
<evidence type="ECO:0000313" key="6">
    <source>
        <dbReference type="Proteomes" id="UP000004931"/>
    </source>
</evidence>
<dbReference type="eggNOG" id="COG4221">
    <property type="taxonomic scope" value="Bacteria"/>
</dbReference>
<reference evidence="5 6" key="1">
    <citation type="journal article" date="2010" name="J. Bacteriol.">
        <title>Genome sequence of the oligotrophic marine Gammaproteobacterium HTCC2143, isolated from the Oregon Coast.</title>
        <authorList>
            <person name="Oh H.M."/>
            <person name="Kang I."/>
            <person name="Ferriera S."/>
            <person name="Giovannoni S.J."/>
            <person name="Cho J.C."/>
        </authorList>
    </citation>
    <scope>NUCLEOTIDE SEQUENCE [LARGE SCALE GENOMIC DNA]</scope>
    <source>
        <strain evidence="5 6">HTCC2143</strain>
    </source>
</reference>
<dbReference type="SUPFAM" id="SSF51735">
    <property type="entry name" value="NAD(P)-binding Rossmann-fold domains"/>
    <property type="match status" value="1"/>
</dbReference>
<dbReference type="GO" id="GO:0016491">
    <property type="term" value="F:oxidoreductase activity"/>
    <property type="evidence" value="ECO:0007669"/>
    <property type="project" value="UniProtKB-KW"/>
</dbReference>
<keyword evidence="2 5" id="KW-0560">Oxidoreductase</keyword>
<evidence type="ECO:0000256" key="1">
    <source>
        <dbReference type="ARBA" id="ARBA00006484"/>
    </source>
</evidence>
<feature type="region of interest" description="Disordered" evidence="4">
    <location>
        <begin position="248"/>
        <end position="269"/>
    </location>
</feature>
<evidence type="ECO:0000256" key="4">
    <source>
        <dbReference type="SAM" id="MobiDB-lite"/>
    </source>
</evidence>
<dbReference type="PANTHER" id="PTHR43391:SF82">
    <property type="entry name" value="OXIDOREDUCTASE SADH-RELATED"/>
    <property type="match status" value="1"/>
</dbReference>
<comment type="caution">
    <text evidence="5">The sequence shown here is derived from an EMBL/GenBank/DDBJ whole genome shotgun (WGS) entry which is preliminary data.</text>
</comment>
<dbReference type="EC" id="1.1.1.-" evidence="5"/>
<dbReference type="PRINTS" id="PR00080">
    <property type="entry name" value="SDRFAMILY"/>
</dbReference>
<dbReference type="PRINTS" id="PR00081">
    <property type="entry name" value="GDHRDH"/>
</dbReference>
<dbReference type="EMBL" id="AAVT01000001">
    <property type="protein sequence ID" value="EAW32444.1"/>
    <property type="molecule type" value="Genomic_DNA"/>
</dbReference>
<dbReference type="AlphaFoldDB" id="A0Y8J0"/>
<proteinExistence type="inferred from homology"/>
<keyword evidence="6" id="KW-1185">Reference proteome</keyword>
<evidence type="ECO:0000313" key="5">
    <source>
        <dbReference type="EMBL" id="EAW32444.1"/>
    </source>
</evidence>
<protein>
    <submittedName>
        <fullName evidence="5">Short chain dehydrogenase</fullName>
        <ecNumber evidence="5">1.1.1.-</ecNumber>
    </submittedName>
</protein>
<accession>A0Y8J0</accession>
<evidence type="ECO:0000256" key="2">
    <source>
        <dbReference type="ARBA" id="ARBA00023002"/>
    </source>
</evidence>
<gene>
    <name evidence="5" type="ORF">GP2143_14351</name>
</gene>
<dbReference type="STRING" id="247633.GP2143_14351"/>
<dbReference type="OrthoDB" id="6503536at2"/>
<dbReference type="PANTHER" id="PTHR43391">
    <property type="entry name" value="RETINOL DEHYDROGENASE-RELATED"/>
    <property type="match status" value="1"/>
</dbReference>
<dbReference type="Proteomes" id="UP000004931">
    <property type="component" value="Unassembled WGS sequence"/>
</dbReference>
<dbReference type="Pfam" id="PF00106">
    <property type="entry name" value="adh_short"/>
    <property type="match status" value="1"/>
</dbReference>
<dbReference type="InterPro" id="IPR002347">
    <property type="entry name" value="SDR_fam"/>
</dbReference>
<name>A0Y8J0_9GAMM</name>
<dbReference type="NCBIfam" id="NF006123">
    <property type="entry name" value="PRK08267.1"/>
    <property type="match status" value="1"/>
</dbReference>
<comment type="similarity">
    <text evidence="1 3">Belongs to the short-chain dehydrogenases/reductases (SDR) family.</text>
</comment>
<evidence type="ECO:0000256" key="3">
    <source>
        <dbReference type="RuleBase" id="RU000363"/>
    </source>
</evidence>
<dbReference type="PROSITE" id="PS00061">
    <property type="entry name" value="ADH_SHORT"/>
    <property type="match status" value="1"/>
</dbReference>
<feature type="compositionally biased region" description="Basic and acidic residues" evidence="4">
    <location>
        <begin position="248"/>
        <end position="262"/>
    </location>
</feature>
<organism evidence="5 6">
    <name type="scientific">marine gamma proteobacterium HTCC2143</name>
    <dbReference type="NCBI Taxonomy" id="247633"/>
    <lineage>
        <taxon>Bacteria</taxon>
        <taxon>Pseudomonadati</taxon>
        <taxon>Pseudomonadota</taxon>
        <taxon>Gammaproteobacteria</taxon>
        <taxon>Cellvibrionales</taxon>
        <taxon>Spongiibacteraceae</taxon>
        <taxon>BD1-7 clade</taxon>
    </lineage>
</organism>
<sequence>MEQRTIFITGAASGIGRATAILFHQKGWFIGGYDMDEAKLSELKLELESNIITGVLDVTDKTAFDVAMDNFSELTGGRLDIIFNNAGIAIGGRLDSIPFDKVIATVNVNLIGVLNGIHAAIPLLKGTDNSLCFSMSSSAATFGTAGMATYAATKYAVKGLTEALSVEFATFGSRAADVSPGIIDTALWQGKSYVEGQERKVTNMPKLNANRTDAGRTLGPEVVAQCVWDAYHSDTLHWYVPPELVDRERAKSASPEKLRDDSIAAQKPS</sequence>